<dbReference type="PANTHER" id="PTHR43178">
    <property type="entry name" value="DIHYDROLIPOAMIDE ACETYLTRANSFERASE COMPONENT OF PYRUVATE DEHYDROGENASE COMPLEX"/>
    <property type="match status" value="1"/>
</dbReference>
<dbReference type="GO" id="GO:0016407">
    <property type="term" value="F:acetyltransferase activity"/>
    <property type="evidence" value="ECO:0007669"/>
    <property type="project" value="TreeGrafter"/>
</dbReference>
<evidence type="ECO:0000256" key="3">
    <source>
        <dbReference type="ARBA" id="ARBA00023315"/>
    </source>
</evidence>
<dbReference type="InterPro" id="IPR001078">
    <property type="entry name" value="2-oxoacid_DH_actylTfrase"/>
</dbReference>
<dbReference type="SUPFAM" id="SSF52777">
    <property type="entry name" value="CoA-dependent acyltransferases"/>
    <property type="match status" value="1"/>
</dbReference>
<gene>
    <name evidence="5" type="ORF">LEP1GSC116_0768</name>
</gene>
<dbReference type="PANTHER" id="PTHR43178:SF5">
    <property type="entry name" value="LIPOAMIDE ACYLTRANSFERASE COMPONENT OF BRANCHED-CHAIN ALPHA-KETO ACID DEHYDROGENASE COMPLEX, MITOCHONDRIAL"/>
    <property type="match status" value="1"/>
</dbReference>
<protein>
    <submittedName>
        <fullName evidence="5">2-oxoacid dehydrogenase acyltransferase, catalytic domain protein</fullName>
    </submittedName>
</protein>
<organism evidence="5 6">
    <name type="scientific">Leptospira interrogans serovar Icterohaemorrhagiae str. Verdun HP</name>
    <dbReference type="NCBI Taxonomy" id="1049910"/>
    <lineage>
        <taxon>Bacteria</taxon>
        <taxon>Pseudomonadati</taxon>
        <taxon>Spirochaetota</taxon>
        <taxon>Spirochaetia</taxon>
        <taxon>Leptospirales</taxon>
        <taxon>Leptospiraceae</taxon>
        <taxon>Leptospira</taxon>
    </lineage>
</organism>
<dbReference type="GO" id="GO:0031405">
    <property type="term" value="F:lipoic acid binding"/>
    <property type="evidence" value="ECO:0007669"/>
    <property type="project" value="TreeGrafter"/>
</dbReference>
<evidence type="ECO:0000259" key="4">
    <source>
        <dbReference type="Pfam" id="PF00198"/>
    </source>
</evidence>
<comment type="caution">
    <text evidence="5">The sequence shown here is derived from an EMBL/GenBank/DDBJ whole genome shotgun (WGS) entry which is preliminary data.</text>
</comment>
<feature type="domain" description="2-oxoacid dehydrogenase acyltransferase catalytic" evidence="4">
    <location>
        <begin position="1"/>
        <end position="113"/>
    </location>
</feature>
<reference evidence="5 6" key="1">
    <citation type="submission" date="2013-01" db="EMBL/GenBank/DDBJ databases">
        <authorList>
            <person name="Harkins D.M."/>
            <person name="Durkin A.S."/>
            <person name="Brinkac L.M."/>
            <person name="Haft D.H."/>
            <person name="Selengut J.D."/>
            <person name="Sanka R."/>
            <person name="DePew J."/>
            <person name="Purushe J."/>
            <person name="Picardeau M."/>
            <person name="Werts C."/>
            <person name="Goarant C."/>
            <person name="Vinetz J.M."/>
            <person name="Sutton G.G."/>
            <person name="Nierman W.C."/>
            <person name="Fouts D.E."/>
        </authorList>
    </citation>
    <scope>NUCLEOTIDE SEQUENCE [LARGE SCALE GENOMIC DNA]</scope>
    <source>
        <strain evidence="5 6">Verdun HP</strain>
    </source>
</reference>
<evidence type="ECO:0000256" key="1">
    <source>
        <dbReference type="ARBA" id="ARBA00001938"/>
    </source>
</evidence>
<keyword evidence="2 5" id="KW-0808">Transferase</keyword>
<dbReference type="Gene3D" id="3.30.559.10">
    <property type="entry name" value="Chloramphenicol acetyltransferase-like domain"/>
    <property type="match status" value="1"/>
</dbReference>
<comment type="cofactor">
    <cofactor evidence="1">
        <name>(R)-lipoate</name>
        <dbReference type="ChEBI" id="CHEBI:83088"/>
    </cofactor>
</comment>
<dbReference type="Proteomes" id="UP000012092">
    <property type="component" value="Unassembled WGS sequence"/>
</dbReference>
<dbReference type="InterPro" id="IPR050743">
    <property type="entry name" value="2-oxoacid_DH_E2_comp"/>
</dbReference>
<evidence type="ECO:0000313" key="5">
    <source>
        <dbReference type="EMBL" id="EMO06500.1"/>
    </source>
</evidence>
<feature type="non-terminal residue" evidence="5">
    <location>
        <position position="1"/>
    </location>
</feature>
<accession>M6RG29</accession>
<dbReference type="Pfam" id="PF00198">
    <property type="entry name" value="2-oxoacid_dh"/>
    <property type="match status" value="1"/>
</dbReference>
<dbReference type="EMBL" id="AHNZ02000232">
    <property type="protein sequence ID" value="EMO06500.1"/>
    <property type="molecule type" value="Genomic_DNA"/>
</dbReference>
<keyword evidence="3 5" id="KW-0012">Acyltransferase</keyword>
<evidence type="ECO:0000313" key="6">
    <source>
        <dbReference type="Proteomes" id="UP000012092"/>
    </source>
</evidence>
<proteinExistence type="predicted"/>
<dbReference type="GO" id="GO:0005737">
    <property type="term" value="C:cytoplasm"/>
    <property type="evidence" value="ECO:0007669"/>
    <property type="project" value="TreeGrafter"/>
</dbReference>
<dbReference type="AlphaFoldDB" id="M6RG29"/>
<sequence length="115" mass="12384">KSVSEIGHEIKELASRARERKLKPAEYTDGTFTVSNLGMFGISSFTAVINEPEAAILAVGALVEKPVLKEGSIVVGKALNVTLSCDHRVVDGATGARFLSSFRDYTEYPLRLLTG</sequence>
<dbReference type="InterPro" id="IPR023213">
    <property type="entry name" value="CAT-like_dom_sf"/>
</dbReference>
<name>M6RG29_LEPIR</name>
<evidence type="ECO:0000256" key="2">
    <source>
        <dbReference type="ARBA" id="ARBA00022679"/>
    </source>
</evidence>